<dbReference type="EMBL" id="NSJV01000302">
    <property type="protein sequence ID" value="PAU48016.1"/>
    <property type="molecule type" value="Genomic_DNA"/>
</dbReference>
<organism evidence="2 3">
    <name type="scientific">Streptomyces albireticuli</name>
    <dbReference type="NCBI Taxonomy" id="1940"/>
    <lineage>
        <taxon>Bacteria</taxon>
        <taxon>Bacillati</taxon>
        <taxon>Actinomycetota</taxon>
        <taxon>Actinomycetes</taxon>
        <taxon>Kitasatosporales</taxon>
        <taxon>Streptomycetaceae</taxon>
        <taxon>Streptomyces</taxon>
    </lineage>
</organism>
<gene>
    <name evidence="2" type="ORF">CK936_15595</name>
</gene>
<dbReference type="SUPFAM" id="SSF54427">
    <property type="entry name" value="NTF2-like"/>
    <property type="match status" value="1"/>
</dbReference>
<dbReference type="RefSeq" id="WP_095581563.1">
    <property type="nucleotide sequence ID" value="NZ_JAJQQS010000010.1"/>
</dbReference>
<dbReference type="CDD" id="cd00531">
    <property type="entry name" value="NTF2_like"/>
    <property type="match status" value="1"/>
</dbReference>
<sequence>MSTIDRELTELHIQVRALADRAAISELVDRYVVLLDTQDADGFDDSWPATVFTDDVELAFPVGTWQGLEGVARFHYEAKARFAHTLHLSGNHTITLDGDEADVRLHLVATHVHHPADPARAHFDIGGHYAGRAVRTDDGWRFRTWGFHLDWSTGPGPDGVPLG</sequence>
<protein>
    <recommendedName>
        <fullName evidence="1">SnoaL-like domain-containing protein</fullName>
    </recommendedName>
</protein>
<evidence type="ECO:0000313" key="2">
    <source>
        <dbReference type="EMBL" id="PAU48016.1"/>
    </source>
</evidence>
<dbReference type="Gene3D" id="3.10.450.50">
    <property type="match status" value="1"/>
</dbReference>
<reference evidence="2 3" key="1">
    <citation type="submission" date="2017-08" db="EMBL/GenBank/DDBJ databases">
        <title>Genome sequence of Streptomyces albireticuli NRRL B-1670.</title>
        <authorList>
            <person name="Graham D.E."/>
            <person name="Mahan K.M."/>
            <person name="Klingeman D.M."/>
            <person name="Hettich R.L."/>
            <person name="Parry R.J."/>
            <person name="Spain J.C."/>
        </authorList>
    </citation>
    <scope>NUCLEOTIDE SEQUENCE [LARGE SCALE GENOMIC DNA]</scope>
    <source>
        <strain evidence="2 3">NRRL B-1670</strain>
    </source>
</reference>
<dbReference type="Pfam" id="PF13577">
    <property type="entry name" value="SnoaL_4"/>
    <property type="match status" value="1"/>
</dbReference>
<dbReference type="InterPro" id="IPR037401">
    <property type="entry name" value="SnoaL-like"/>
</dbReference>
<keyword evidence="3" id="KW-1185">Reference proteome</keyword>
<dbReference type="AlphaFoldDB" id="A0A2A2D9A4"/>
<dbReference type="InterPro" id="IPR032710">
    <property type="entry name" value="NTF2-like_dom_sf"/>
</dbReference>
<comment type="caution">
    <text evidence="2">The sequence shown here is derived from an EMBL/GenBank/DDBJ whole genome shotgun (WGS) entry which is preliminary data.</text>
</comment>
<dbReference type="Proteomes" id="UP000218944">
    <property type="component" value="Unassembled WGS sequence"/>
</dbReference>
<name>A0A2A2D9A4_9ACTN</name>
<accession>A0A2A2D9A4</accession>
<proteinExistence type="predicted"/>
<feature type="domain" description="SnoaL-like" evidence="1">
    <location>
        <begin position="17"/>
        <end position="145"/>
    </location>
</feature>
<evidence type="ECO:0000313" key="3">
    <source>
        <dbReference type="Proteomes" id="UP000218944"/>
    </source>
</evidence>
<evidence type="ECO:0000259" key="1">
    <source>
        <dbReference type="Pfam" id="PF13577"/>
    </source>
</evidence>